<organism evidence="3 4">
    <name type="scientific">Anaeramoeba ignava</name>
    <name type="common">Anaerobic marine amoeba</name>
    <dbReference type="NCBI Taxonomy" id="1746090"/>
    <lineage>
        <taxon>Eukaryota</taxon>
        <taxon>Metamonada</taxon>
        <taxon>Anaeramoebidae</taxon>
        <taxon>Anaeramoeba</taxon>
    </lineage>
</organism>
<dbReference type="OMA" id="ELNHEFH"/>
<evidence type="ECO:0000256" key="1">
    <source>
        <dbReference type="SAM" id="Coils"/>
    </source>
</evidence>
<feature type="domain" description="HOOK N-terminal" evidence="2">
    <location>
        <begin position="8"/>
        <end position="124"/>
    </location>
</feature>
<accession>A0A9Q0LI20</accession>
<evidence type="ECO:0000313" key="3">
    <source>
        <dbReference type="EMBL" id="KAJ5073066.1"/>
    </source>
</evidence>
<keyword evidence="4" id="KW-1185">Reference proteome</keyword>
<comment type="caution">
    <text evidence="3">The sequence shown here is derived from an EMBL/GenBank/DDBJ whole genome shotgun (WGS) entry which is preliminary data.</text>
</comment>
<feature type="coiled-coil region" evidence="1">
    <location>
        <begin position="165"/>
        <end position="337"/>
    </location>
</feature>
<evidence type="ECO:0000313" key="4">
    <source>
        <dbReference type="Proteomes" id="UP001149090"/>
    </source>
</evidence>
<keyword evidence="1" id="KW-0175">Coiled coil</keyword>
<reference evidence="3" key="1">
    <citation type="submission" date="2022-10" db="EMBL/GenBank/DDBJ databases">
        <title>Novel sulphate-reducing endosymbionts in the free-living metamonad Anaeramoeba.</title>
        <authorList>
            <person name="Jerlstrom-Hultqvist J."/>
            <person name="Cepicka I."/>
            <person name="Gallot-Lavallee L."/>
            <person name="Salas-Leiva D."/>
            <person name="Curtis B.A."/>
            <person name="Zahonova K."/>
            <person name="Pipaliya S."/>
            <person name="Dacks J."/>
            <person name="Roger A.J."/>
        </authorList>
    </citation>
    <scope>NUCLEOTIDE SEQUENCE</scope>
    <source>
        <strain evidence="3">BMAN</strain>
    </source>
</reference>
<dbReference type="AlphaFoldDB" id="A0A9Q0LI20"/>
<dbReference type="GO" id="GO:0030705">
    <property type="term" value="P:cytoskeleton-dependent intracellular transport"/>
    <property type="evidence" value="ECO:0007669"/>
    <property type="project" value="InterPro"/>
</dbReference>
<sequence length="440" mass="52687">MEFNLNLNNSVLEWIKNQNINEEIKDLSEIRNGSILKTLFLQLNPTFFEFLKNYQIQKSENWLIRAKNLKLLFEALSKYFEEKMNQKLRSNQVNIYKIARTGDEQEIIKLFKFIFLAFHSEFKEKIFEKNLQIFIEKLIEENEENQNLISKNKLDLKKPRNFVQKEEFEDLLEAYEHLKDQALKLKEDYDFLEGNFDKIIDGNNQLREKNQELEFKLNQSKNNYNLLLNSCKQSEENFQKQEEKWKQTVSSQEEQNEKIKENIKIKDEKIFQISKDNDDLKDEIQQLKSEINSLNQEISQIQSQQNSQTTHSLRKRIKELEEINEKQNIQIFQLQTNESKFESEKKKLKEIIKKSDEIARKNQTKIEELTIKANECDHYRSLVEDFQSKQTNIQKDHLDNSQNTQTITDLYIVNQNSESNTNQNTKSLADELSFFSNNFK</sequence>
<dbReference type="InterPro" id="IPR043936">
    <property type="entry name" value="HOOK_N"/>
</dbReference>
<evidence type="ECO:0000259" key="2">
    <source>
        <dbReference type="Pfam" id="PF19047"/>
    </source>
</evidence>
<dbReference type="Gene3D" id="1.10.418.10">
    <property type="entry name" value="Calponin-like domain"/>
    <property type="match status" value="1"/>
</dbReference>
<name>A0A9Q0LI20_ANAIG</name>
<protein>
    <submittedName>
        <fullName evidence="3">Bzip transcription factor 44</fullName>
    </submittedName>
</protein>
<gene>
    <name evidence="3" type="ORF">M0811_09021</name>
</gene>
<proteinExistence type="predicted"/>
<dbReference type="InterPro" id="IPR036872">
    <property type="entry name" value="CH_dom_sf"/>
</dbReference>
<dbReference type="Proteomes" id="UP001149090">
    <property type="component" value="Unassembled WGS sequence"/>
</dbReference>
<dbReference type="CDD" id="cd22211">
    <property type="entry name" value="HkD_SF"/>
    <property type="match status" value="1"/>
</dbReference>
<dbReference type="SUPFAM" id="SSF116907">
    <property type="entry name" value="Hook domain"/>
    <property type="match status" value="1"/>
</dbReference>
<dbReference type="EMBL" id="JAPDFW010000077">
    <property type="protein sequence ID" value="KAJ5073066.1"/>
    <property type="molecule type" value="Genomic_DNA"/>
</dbReference>
<dbReference type="Pfam" id="PF19047">
    <property type="entry name" value="HOOK_N"/>
    <property type="match status" value="1"/>
</dbReference>